<keyword evidence="13" id="KW-1185">Reference proteome</keyword>
<dbReference type="PROSITE" id="PS50119">
    <property type="entry name" value="ZF_BBOX"/>
    <property type="match status" value="2"/>
</dbReference>
<dbReference type="PANTHER" id="PTHR31832">
    <property type="entry name" value="B-BOX ZINC FINGER PROTEIN 22"/>
    <property type="match status" value="1"/>
</dbReference>
<accession>A0A2G9HVZ6</accession>
<proteinExistence type="predicted"/>
<evidence type="ECO:0000259" key="11">
    <source>
        <dbReference type="PROSITE" id="PS50119"/>
    </source>
</evidence>
<dbReference type="Pfam" id="PF00643">
    <property type="entry name" value="zf-B_box"/>
    <property type="match status" value="2"/>
</dbReference>
<dbReference type="GO" id="GO:0009640">
    <property type="term" value="P:photomorphogenesis"/>
    <property type="evidence" value="ECO:0007669"/>
    <property type="project" value="TreeGrafter"/>
</dbReference>
<keyword evidence="3" id="KW-0677">Repeat</keyword>
<keyword evidence="7" id="KW-0804">Transcription</keyword>
<keyword evidence="4 9" id="KW-0863">Zinc-finger</keyword>
<feature type="region of interest" description="Disordered" evidence="10">
    <location>
        <begin position="113"/>
        <end position="155"/>
    </location>
</feature>
<reference evidence="13" key="1">
    <citation type="journal article" date="2018" name="Gigascience">
        <title>Genome assembly of the Pink Ipe (Handroanthus impetiginosus, Bignoniaceae), a highly valued, ecologically keystone Neotropical timber forest tree.</title>
        <authorList>
            <person name="Silva-Junior O.B."/>
            <person name="Grattapaglia D."/>
            <person name="Novaes E."/>
            <person name="Collevatti R.G."/>
        </authorList>
    </citation>
    <scope>NUCLEOTIDE SEQUENCE [LARGE SCALE GENOMIC DNA]</scope>
    <source>
        <strain evidence="13">cv. UFG-1</strain>
    </source>
</reference>
<evidence type="ECO:0000313" key="12">
    <source>
        <dbReference type="EMBL" id="PIN21682.1"/>
    </source>
</evidence>
<dbReference type="FunFam" id="3.30.160.60:FF:000856">
    <property type="entry name" value="B-box zinc finger protein 21"/>
    <property type="match status" value="1"/>
</dbReference>
<dbReference type="GO" id="GO:0000976">
    <property type="term" value="F:transcription cis-regulatory region binding"/>
    <property type="evidence" value="ECO:0007669"/>
    <property type="project" value="UniProtKB-ARBA"/>
</dbReference>
<dbReference type="CDD" id="cd19821">
    <property type="entry name" value="Bbox1_BBX-like"/>
    <property type="match status" value="2"/>
</dbReference>
<feature type="domain" description="B box-type" evidence="11">
    <location>
        <begin position="53"/>
        <end position="100"/>
    </location>
</feature>
<evidence type="ECO:0000256" key="7">
    <source>
        <dbReference type="ARBA" id="ARBA00023163"/>
    </source>
</evidence>
<evidence type="ECO:0000256" key="4">
    <source>
        <dbReference type="ARBA" id="ARBA00022771"/>
    </source>
</evidence>
<dbReference type="SMART" id="SM00336">
    <property type="entry name" value="BBOX"/>
    <property type="match status" value="2"/>
</dbReference>
<protein>
    <recommendedName>
        <fullName evidence="11">B box-type domain-containing protein</fullName>
    </recommendedName>
</protein>
<dbReference type="EMBL" id="NKXS01000904">
    <property type="protein sequence ID" value="PIN21682.1"/>
    <property type="molecule type" value="Genomic_DNA"/>
</dbReference>
<evidence type="ECO:0000256" key="9">
    <source>
        <dbReference type="PROSITE-ProRule" id="PRU00024"/>
    </source>
</evidence>
<sequence length="306" mass="33961">MKIQCDVCDKDEASIFCIADEAALCAACDRRVHHANKLAGKHQRFSLHHPSPKQSPLCDICQERRAFLFCQQDRAILCKDCDIQIHKANVHTQKHSRFLLTGVTISATSTVYSESSSSSPEPSSSTLTKTCSDSGSKTKSQSSKNKPVSANPPVCTPSINKGTIVESAPVTAPEGLNGSISTSSISEYLMEMLPGWHFEDFLDSSSYDFCQNQEKDMRPIWDADLENNMSVFPTEKMGFWVPQVAPALDQTQYQSAETTTIGLKEQSKEFASNNIKSSRKRDEDNSFAVPQIIPSSTAFKRSRNFW</sequence>
<dbReference type="Proteomes" id="UP000231279">
    <property type="component" value="Unassembled WGS sequence"/>
</dbReference>
<evidence type="ECO:0000256" key="8">
    <source>
        <dbReference type="ARBA" id="ARBA00023242"/>
    </source>
</evidence>
<keyword evidence="5" id="KW-0862">Zinc</keyword>
<comment type="subcellular location">
    <subcellularLocation>
        <location evidence="1">Nucleus</location>
    </subcellularLocation>
</comment>
<evidence type="ECO:0000256" key="1">
    <source>
        <dbReference type="ARBA" id="ARBA00004123"/>
    </source>
</evidence>
<dbReference type="OrthoDB" id="153872at2759"/>
<evidence type="ECO:0000256" key="2">
    <source>
        <dbReference type="ARBA" id="ARBA00022723"/>
    </source>
</evidence>
<dbReference type="GO" id="GO:0008270">
    <property type="term" value="F:zinc ion binding"/>
    <property type="evidence" value="ECO:0007669"/>
    <property type="project" value="UniProtKB-KW"/>
</dbReference>
<organism evidence="12 13">
    <name type="scientific">Handroanthus impetiginosus</name>
    <dbReference type="NCBI Taxonomy" id="429701"/>
    <lineage>
        <taxon>Eukaryota</taxon>
        <taxon>Viridiplantae</taxon>
        <taxon>Streptophyta</taxon>
        <taxon>Embryophyta</taxon>
        <taxon>Tracheophyta</taxon>
        <taxon>Spermatophyta</taxon>
        <taxon>Magnoliopsida</taxon>
        <taxon>eudicotyledons</taxon>
        <taxon>Gunneridae</taxon>
        <taxon>Pentapetalae</taxon>
        <taxon>asterids</taxon>
        <taxon>lamiids</taxon>
        <taxon>Lamiales</taxon>
        <taxon>Bignoniaceae</taxon>
        <taxon>Crescentiina</taxon>
        <taxon>Tabebuia alliance</taxon>
        <taxon>Handroanthus</taxon>
    </lineage>
</organism>
<evidence type="ECO:0000256" key="6">
    <source>
        <dbReference type="ARBA" id="ARBA00023015"/>
    </source>
</evidence>
<evidence type="ECO:0000256" key="3">
    <source>
        <dbReference type="ARBA" id="ARBA00022737"/>
    </source>
</evidence>
<keyword evidence="2" id="KW-0479">Metal-binding</keyword>
<dbReference type="InterPro" id="IPR051979">
    <property type="entry name" value="B-box_zinc_finger"/>
</dbReference>
<evidence type="ECO:0000313" key="13">
    <source>
        <dbReference type="Proteomes" id="UP000231279"/>
    </source>
</evidence>
<feature type="compositionally biased region" description="Low complexity" evidence="10">
    <location>
        <begin position="113"/>
        <end position="125"/>
    </location>
</feature>
<evidence type="ECO:0000256" key="10">
    <source>
        <dbReference type="SAM" id="MobiDB-lite"/>
    </source>
</evidence>
<keyword evidence="6" id="KW-0805">Transcription regulation</keyword>
<keyword evidence="8" id="KW-0539">Nucleus</keyword>
<dbReference type="InterPro" id="IPR000315">
    <property type="entry name" value="Znf_B-box"/>
</dbReference>
<feature type="domain" description="B box-type" evidence="11">
    <location>
        <begin position="1"/>
        <end position="47"/>
    </location>
</feature>
<dbReference type="InterPro" id="IPR049808">
    <property type="entry name" value="CONSTANS-like_Bbox1"/>
</dbReference>
<dbReference type="GO" id="GO:0005634">
    <property type="term" value="C:nucleus"/>
    <property type="evidence" value="ECO:0007669"/>
    <property type="project" value="UniProtKB-SubCell"/>
</dbReference>
<gene>
    <name evidence="12" type="ORF">CDL12_05598</name>
</gene>
<dbReference type="GO" id="GO:0006355">
    <property type="term" value="P:regulation of DNA-templated transcription"/>
    <property type="evidence" value="ECO:0007669"/>
    <property type="project" value="TreeGrafter"/>
</dbReference>
<dbReference type="Gene3D" id="3.30.160.60">
    <property type="entry name" value="Classic Zinc Finger"/>
    <property type="match status" value="1"/>
</dbReference>
<evidence type="ECO:0000256" key="5">
    <source>
        <dbReference type="ARBA" id="ARBA00022833"/>
    </source>
</evidence>
<dbReference type="PANTHER" id="PTHR31832:SF52">
    <property type="entry name" value="B-BOX ZINC FINGER PROTEIN 21"/>
    <property type="match status" value="1"/>
</dbReference>
<comment type="caution">
    <text evidence="12">The sequence shown here is derived from an EMBL/GenBank/DDBJ whole genome shotgun (WGS) entry which is preliminary data.</text>
</comment>
<name>A0A2G9HVZ6_9LAMI</name>
<dbReference type="AlphaFoldDB" id="A0A2G9HVZ6"/>
<feature type="compositionally biased region" description="Low complexity" evidence="10">
    <location>
        <begin position="132"/>
        <end position="146"/>
    </location>
</feature>